<dbReference type="InterPro" id="IPR051614">
    <property type="entry name" value="UPF0045_domain"/>
</dbReference>
<dbReference type="NCBIfam" id="TIGR00106">
    <property type="entry name" value="MTH1187 family thiamine-binding protein"/>
    <property type="match status" value="1"/>
</dbReference>
<dbReference type="RefSeq" id="WP_090121240.1">
    <property type="nucleotide sequence ID" value="NZ_FNNJ01000002.1"/>
</dbReference>
<dbReference type="PANTHER" id="PTHR33777">
    <property type="entry name" value="UPF0045 PROTEIN ECM15"/>
    <property type="match status" value="1"/>
</dbReference>
<dbReference type="STRING" id="762486.SAMN05444411_102312"/>
<keyword evidence="4" id="KW-1185">Reference proteome</keyword>
<feature type="domain" description="Thiamine-binding protein" evidence="2">
    <location>
        <begin position="6"/>
        <end position="95"/>
    </location>
</feature>
<evidence type="ECO:0000259" key="2">
    <source>
        <dbReference type="Pfam" id="PF01910"/>
    </source>
</evidence>
<dbReference type="Pfam" id="PF01910">
    <property type="entry name" value="Thiamine_BP"/>
    <property type="match status" value="1"/>
</dbReference>
<protein>
    <submittedName>
        <fullName evidence="3">Uncharacterized protein, MTH1187 family</fullName>
    </submittedName>
</protein>
<comment type="similarity">
    <text evidence="1">Belongs to the UPF0045 family.</text>
</comment>
<proteinExistence type="inferred from homology"/>
<evidence type="ECO:0000313" key="3">
    <source>
        <dbReference type="EMBL" id="SDW85309.1"/>
    </source>
</evidence>
<accession>A0A1H2WZC8</accession>
<evidence type="ECO:0000256" key="1">
    <source>
        <dbReference type="ARBA" id="ARBA00010272"/>
    </source>
</evidence>
<dbReference type="OrthoDB" id="5886358at2"/>
<dbReference type="InterPro" id="IPR002767">
    <property type="entry name" value="Thiamine_BP"/>
</dbReference>
<name>A0A1H2WZC8_9FLAO</name>
<sequence length="103" mass="11493">MSVLLEFAMFPTNKGESISPYVSKIIKQIRDSGATYQLTAMGTIIETETLPEALAIVQQCYNVLEPDCDRVYSSLKFDIRKGKSDCLSKKIKSVENIIGEVNK</sequence>
<organism evidence="3 4">
    <name type="scientific">Lutibacter oricola</name>
    <dbReference type="NCBI Taxonomy" id="762486"/>
    <lineage>
        <taxon>Bacteria</taxon>
        <taxon>Pseudomonadati</taxon>
        <taxon>Bacteroidota</taxon>
        <taxon>Flavobacteriia</taxon>
        <taxon>Flavobacteriales</taxon>
        <taxon>Flavobacteriaceae</taxon>
        <taxon>Lutibacter</taxon>
    </lineage>
</organism>
<evidence type="ECO:0000313" key="4">
    <source>
        <dbReference type="Proteomes" id="UP000199595"/>
    </source>
</evidence>
<dbReference type="Proteomes" id="UP000199595">
    <property type="component" value="Unassembled WGS sequence"/>
</dbReference>
<gene>
    <name evidence="3" type="ORF">SAMN05444411_102312</name>
</gene>
<reference evidence="3 4" key="1">
    <citation type="submission" date="2016-10" db="EMBL/GenBank/DDBJ databases">
        <authorList>
            <person name="de Groot N.N."/>
        </authorList>
    </citation>
    <scope>NUCLEOTIDE SEQUENCE [LARGE SCALE GENOMIC DNA]</scope>
    <source>
        <strain evidence="3 4">DSM 24956</strain>
    </source>
</reference>
<dbReference type="SUPFAM" id="SSF89957">
    <property type="entry name" value="MTH1187/YkoF-like"/>
    <property type="match status" value="1"/>
</dbReference>
<dbReference type="GO" id="GO:0005829">
    <property type="term" value="C:cytosol"/>
    <property type="evidence" value="ECO:0007669"/>
    <property type="project" value="TreeGrafter"/>
</dbReference>
<dbReference type="EMBL" id="FNNJ01000002">
    <property type="protein sequence ID" value="SDW85309.1"/>
    <property type="molecule type" value="Genomic_DNA"/>
</dbReference>
<dbReference type="AlphaFoldDB" id="A0A1H2WZC8"/>
<dbReference type="InterPro" id="IPR029756">
    <property type="entry name" value="MTH1187/YkoF-like"/>
</dbReference>
<dbReference type="Gene3D" id="3.30.70.930">
    <property type="match status" value="1"/>
</dbReference>
<dbReference type="PANTHER" id="PTHR33777:SF1">
    <property type="entry name" value="UPF0045 PROTEIN ECM15"/>
    <property type="match status" value="1"/>
</dbReference>